<evidence type="ECO:0000313" key="3">
    <source>
        <dbReference type="Proteomes" id="UP000198959"/>
    </source>
</evidence>
<dbReference type="AlphaFoldDB" id="A0A1C6RGZ1"/>
<dbReference type="EMBL" id="FMHW01000001">
    <property type="protein sequence ID" value="SCL16435.1"/>
    <property type="molecule type" value="Genomic_DNA"/>
</dbReference>
<sequence>MSYQAVQWALDEAPMLRTKAGLPDTTARAVLVARAERADEFGRDTHASIADVIWRTGFDERTIQRAELRLEAAGLLVPDGTTRWGTPRWNLDMTKKRDPAERAQLEAEIDEKKAAEAARLREYRRKQKKQRTDAESVRTDSAFVRTDTESVRTDPDDVRTDAAPPEPPVNRPGTTRETTQEPPSGGTLPPDPLRPQSPPAPGTGIESSLSPAEQLPPQAPTVTHDRARETQPGRGPNLRLVTNSDRQPTREGFGFCLQCHAEGQTTLAVDPIAGNACATHTRSSA</sequence>
<dbReference type="RefSeq" id="WP_091638480.1">
    <property type="nucleotide sequence ID" value="NZ_FMHW01000001.1"/>
</dbReference>
<evidence type="ECO:0000256" key="1">
    <source>
        <dbReference type="SAM" id="MobiDB-lite"/>
    </source>
</evidence>
<feature type="compositionally biased region" description="Polar residues" evidence="1">
    <location>
        <begin position="172"/>
        <end position="182"/>
    </location>
</feature>
<evidence type="ECO:0000313" key="2">
    <source>
        <dbReference type="EMBL" id="SCL16435.1"/>
    </source>
</evidence>
<proteinExistence type="predicted"/>
<keyword evidence="3" id="KW-1185">Reference proteome</keyword>
<name>A0A1C6RGZ1_9ACTN</name>
<protein>
    <submittedName>
        <fullName evidence="2">Uncharacterized protein</fullName>
    </submittedName>
</protein>
<accession>A0A1C6RGZ1</accession>
<gene>
    <name evidence="2" type="ORF">GA0074692_0029</name>
</gene>
<feature type="compositionally biased region" description="Pro residues" evidence="1">
    <location>
        <begin position="189"/>
        <end position="201"/>
    </location>
</feature>
<dbReference type="STRING" id="145854.GA0074692_0029"/>
<dbReference type="OrthoDB" id="3383452at2"/>
<dbReference type="Proteomes" id="UP000198959">
    <property type="component" value="Unassembled WGS sequence"/>
</dbReference>
<feature type="compositionally biased region" description="Basic and acidic residues" evidence="1">
    <location>
        <begin position="146"/>
        <end position="160"/>
    </location>
</feature>
<feature type="region of interest" description="Disordered" evidence="1">
    <location>
        <begin position="123"/>
        <end position="249"/>
    </location>
</feature>
<organism evidence="2 3">
    <name type="scientific">Micromonospora pallida</name>
    <dbReference type="NCBI Taxonomy" id="145854"/>
    <lineage>
        <taxon>Bacteria</taxon>
        <taxon>Bacillati</taxon>
        <taxon>Actinomycetota</taxon>
        <taxon>Actinomycetes</taxon>
        <taxon>Micromonosporales</taxon>
        <taxon>Micromonosporaceae</taxon>
        <taxon>Micromonospora</taxon>
    </lineage>
</organism>
<reference evidence="3" key="1">
    <citation type="submission" date="2016-06" db="EMBL/GenBank/DDBJ databases">
        <authorList>
            <person name="Varghese N."/>
            <person name="Submissions Spin"/>
        </authorList>
    </citation>
    <scope>NUCLEOTIDE SEQUENCE [LARGE SCALE GENOMIC DNA]</scope>
    <source>
        <strain evidence="3">DSM 43817</strain>
    </source>
</reference>